<evidence type="ECO:0000259" key="27">
    <source>
        <dbReference type="PROSITE" id="PS50862"/>
    </source>
</evidence>
<dbReference type="GO" id="GO:0071346">
    <property type="term" value="P:cellular response to type II interferon"/>
    <property type="evidence" value="ECO:0007669"/>
    <property type="project" value="UniProtKB-ARBA"/>
</dbReference>
<evidence type="ECO:0000256" key="16">
    <source>
        <dbReference type="ARBA" id="ARBA00022990"/>
    </source>
</evidence>
<dbReference type="PROSITE" id="PS50862">
    <property type="entry name" value="AA_TRNA_LIGASE_II"/>
    <property type="match status" value="1"/>
</dbReference>
<evidence type="ECO:0000256" key="9">
    <source>
        <dbReference type="ARBA" id="ARBA00022723"/>
    </source>
</evidence>
<evidence type="ECO:0000256" key="19">
    <source>
        <dbReference type="ARBA" id="ARBA00023268"/>
    </source>
</evidence>
<evidence type="ECO:0000256" key="3">
    <source>
        <dbReference type="ARBA" id="ARBA00009968"/>
    </source>
</evidence>
<dbReference type="Pfam" id="PF20974">
    <property type="entry name" value="tRNA-synt_1c_C2"/>
    <property type="match status" value="1"/>
</dbReference>
<dbReference type="Proteomes" id="UP000437017">
    <property type="component" value="Unassembled WGS sequence"/>
</dbReference>
<dbReference type="Gene3D" id="2.40.240.10">
    <property type="entry name" value="Ribosomal Protein L25, Chain P"/>
    <property type="match status" value="2"/>
</dbReference>
<dbReference type="Gene3D" id="1.10.287.10">
    <property type="entry name" value="S15/NS1, RNA-binding"/>
    <property type="match status" value="3"/>
</dbReference>
<dbReference type="InterPro" id="IPR053836">
    <property type="entry name" value="Arc1-like_N"/>
</dbReference>
<dbReference type="InterPro" id="IPR002316">
    <property type="entry name" value="Pro-tRNA-ligase_IIa"/>
</dbReference>
<dbReference type="GO" id="GO:0006433">
    <property type="term" value="P:prolyl-tRNA aminoacylation"/>
    <property type="evidence" value="ECO:0007669"/>
    <property type="project" value="InterPro"/>
</dbReference>
<comment type="catalytic activity">
    <reaction evidence="21">
        <text>tRNA(Glu) + L-glutamate + ATP = L-glutamyl-tRNA(Glu) + AMP + diphosphate</text>
        <dbReference type="Rhea" id="RHEA:23540"/>
        <dbReference type="Rhea" id="RHEA-COMP:9663"/>
        <dbReference type="Rhea" id="RHEA-COMP:9680"/>
        <dbReference type="ChEBI" id="CHEBI:29985"/>
        <dbReference type="ChEBI" id="CHEBI:30616"/>
        <dbReference type="ChEBI" id="CHEBI:33019"/>
        <dbReference type="ChEBI" id="CHEBI:78442"/>
        <dbReference type="ChEBI" id="CHEBI:78520"/>
        <dbReference type="ChEBI" id="CHEBI:456215"/>
        <dbReference type="EC" id="6.1.1.17"/>
    </reaction>
    <physiologicalReaction direction="left-to-right" evidence="21">
        <dbReference type="Rhea" id="RHEA:23541"/>
    </physiologicalReaction>
</comment>
<dbReference type="GO" id="GO:0016020">
    <property type="term" value="C:membrane"/>
    <property type="evidence" value="ECO:0007669"/>
    <property type="project" value="UniProtKB-SubCell"/>
</dbReference>
<comment type="catalytic activity">
    <reaction evidence="22">
        <text>tRNA(Pro) + L-proline + ATP = L-prolyl-tRNA(Pro) + AMP + diphosphate</text>
        <dbReference type="Rhea" id="RHEA:14305"/>
        <dbReference type="Rhea" id="RHEA-COMP:9700"/>
        <dbReference type="Rhea" id="RHEA-COMP:9702"/>
        <dbReference type="ChEBI" id="CHEBI:30616"/>
        <dbReference type="ChEBI" id="CHEBI:33019"/>
        <dbReference type="ChEBI" id="CHEBI:60039"/>
        <dbReference type="ChEBI" id="CHEBI:78442"/>
        <dbReference type="ChEBI" id="CHEBI:78532"/>
        <dbReference type="ChEBI" id="CHEBI:456215"/>
        <dbReference type="EC" id="6.1.1.15"/>
    </reaction>
    <physiologicalReaction direction="left-to-right" evidence="22">
        <dbReference type="Rhea" id="RHEA:14306"/>
    </physiologicalReaction>
</comment>
<dbReference type="InterPro" id="IPR002314">
    <property type="entry name" value="aa-tRNA-synt_IIb"/>
</dbReference>
<feature type="region of interest" description="Disordered" evidence="26">
    <location>
        <begin position="878"/>
        <end position="937"/>
    </location>
</feature>
<keyword evidence="19" id="KW-0511">Multifunctional enzyme</keyword>
<dbReference type="Gene3D" id="3.30.110.30">
    <property type="entry name" value="C-terminal domain of ProRS"/>
    <property type="match status" value="1"/>
</dbReference>
<dbReference type="Gene3D" id="1.20.1050.130">
    <property type="match status" value="1"/>
</dbReference>
<dbReference type="Gene3D" id="3.40.50.620">
    <property type="entry name" value="HUPs"/>
    <property type="match status" value="2"/>
</dbReference>
<evidence type="ECO:0000256" key="10">
    <source>
        <dbReference type="ARBA" id="ARBA00022741"/>
    </source>
</evidence>
<keyword evidence="9" id="KW-0479">Metal-binding</keyword>
<keyword evidence="18" id="KW-0030">Aminoacyl-tRNA synthetase</keyword>
<reference evidence="29 30" key="1">
    <citation type="journal article" date="2019" name="PLoS ONE">
        <title>Genomic analyses reveal an absence of contemporary introgressive admixture between fin whales and blue whales, despite known hybrids.</title>
        <authorList>
            <person name="Westbury M.V."/>
            <person name="Petersen B."/>
            <person name="Lorenzen E.D."/>
        </authorList>
    </citation>
    <scope>NUCLEOTIDE SEQUENCE [LARGE SCALE GENOMIC DNA]</scope>
    <source>
        <strain evidence="29">FinWhale-01</strain>
    </source>
</reference>
<dbReference type="InterPro" id="IPR020059">
    <property type="entry name" value="Glu/Gln-tRNA-synth_Ib_codon-bd"/>
</dbReference>
<comment type="subcellular location">
    <subcellularLocation>
        <location evidence="2">Cytoplasm</location>
        <location evidence="2">Cytosol</location>
    </subcellularLocation>
    <subcellularLocation>
        <location evidence="1">Membrane</location>
        <topology evidence="1">Peripheral membrane protein</topology>
    </subcellularLocation>
</comment>
<dbReference type="InterPro" id="IPR001412">
    <property type="entry name" value="aa-tRNA-synth_I_CS"/>
</dbReference>
<dbReference type="Gene3D" id="3.40.50.800">
    <property type="entry name" value="Anticodon-binding domain"/>
    <property type="match status" value="1"/>
</dbReference>
<evidence type="ECO:0000256" key="8">
    <source>
        <dbReference type="ARBA" id="ARBA00022598"/>
    </source>
</evidence>
<dbReference type="FunFam" id="1.10.287.10:FF:000004">
    <property type="entry name" value="bifunctional glutamate/proline--tRNA ligase"/>
    <property type="match status" value="2"/>
</dbReference>
<keyword evidence="15" id="KW-0648">Protein biosynthesis</keyword>
<dbReference type="FunFam" id="3.40.50.800:FF:000005">
    <property type="entry name" value="bifunctional glutamate/proline--tRNA ligase"/>
    <property type="match status" value="1"/>
</dbReference>
<dbReference type="Pfam" id="PF03950">
    <property type="entry name" value="tRNA-synt_1c_C"/>
    <property type="match status" value="1"/>
</dbReference>
<dbReference type="PRINTS" id="PR01046">
    <property type="entry name" value="TRNASYNTHPRO"/>
</dbReference>
<dbReference type="InterPro" id="IPR017449">
    <property type="entry name" value="Pro-tRNA_synth_II"/>
</dbReference>
<dbReference type="InterPro" id="IPR000738">
    <property type="entry name" value="WHEP-TRS_dom"/>
</dbReference>
<dbReference type="SMART" id="SM00991">
    <property type="entry name" value="WHEP-TRS"/>
    <property type="match status" value="3"/>
</dbReference>
<dbReference type="InterPro" id="IPR004499">
    <property type="entry name" value="Pro-tRNA-ligase_IIa_arc-type"/>
</dbReference>
<keyword evidence="16" id="KW-0007">Acetylation</keyword>
<dbReference type="GO" id="GO:0140212">
    <property type="term" value="P:regulation of long-chain fatty acid import into cell"/>
    <property type="evidence" value="ECO:0007669"/>
    <property type="project" value="UniProtKB-ARBA"/>
</dbReference>
<dbReference type="Pfam" id="PF03129">
    <property type="entry name" value="HGTP_anticodon"/>
    <property type="match status" value="1"/>
</dbReference>
<dbReference type="InterPro" id="IPR045864">
    <property type="entry name" value="aa-tRNA-synth_II/BPL/LPL"/>
</dbReference>
<keyword evidence="6" id="KW-0963">Cytoplasm</keyword>
<comment type="similarity">
    <text evidence="23">In the N-terminal section; belongs to the class-I aminoacyl-tRNA synthetase family. Glutamate--tRNA ligase type 2 subfamily.</text>
</comment>
<dbReference type="GO" id="GO:0017148">
    <property type="term" value="P:negative regulation of translation"/>
    <property type="evidence" value="ECO:0007669"/>
    <property type="project" value="UniProtKB-ARBA"/>
</dbReference>
<dbReference type="PANTHER" id="PTHR43382:SF2">
    <property type="entry name" value="BIFUNCTIONAL GLUTAMATE_PROLINE--TRNA LIGASE"/>
    <property type="match status" value="1"/>
</dbReference>
<keyword evidence="13" id="KW-0810">Translation regulation</keyword>
<evidence type="ECO:0000256" key="21">
    <source>
        <dbReference type="ARBA" id="ARBA00047366"/>
    </source>
</evidence>
<dbReference type="CDD" id="cd00936">
    <property type="entry name" value="WEPRS_RNA"/>
    <property type="match status" value="3"/>
</dbReference>
<dbReference type="CDD" id="cd10309">
    <property type="entry name" value="GST_C_GluProRS_N"/>
    <property type="match status" value="1"/>
</dbReference>
<dbReference type="InterPro" id="IPR020058">
    <property type="entry name" value="Glu/Gln-tRNA-synth_Ib_cat-dom"/>
</dbReference>
<dbReference type="InterPro" id="IPR016061">
    <property type="entry name" value="Pro-tRNA_ligase_II_C"/>
</dbReference>
<feature type="domain" description="WHEP-TRS" evidence="28">
    <location>
        <begin position="747"/>
        <end position="803"/>
    </location>
</feature>
<evidence type="ECO:0000256" key="15">
    <source>
        <dbReference type="ARBA" id="ARBA00022917"/>
    </source>
</evidence>
<dbReference type="InterPro" id="IPR004154">
    <property type="entry name" value="Anticodon-bd"/>
</dbReference>
<evidence type="ECO:0000256" key="4">
    <source>
        <dbReference type="ARBA" id="ARBA00012831"/>
    </source>
</evidence>
<evidence type="ECO:0000256" key="22">
    <source>
        <dbReference type="ARBA" id="ARBA00050792"/>
    </source>
</evidence>
<evidence type="ECO:0000256" key="6">
    <source>
        <dbReference type="ARBA" id="ARBA00022490"/>
    </source>
</evidence>
<dbReference type="OrthoDB" id="1350766at2759"/>
<dbReference type="HAMAP" id="MF_01571">
    <property type="entry name" value="Pro_tRNA_synth_type3"/>
    <property type="match status" value="1"/>
</dbReference>
<dbReference type="InterPro" id="IPR033721">
    <property type="entry name" value="ProRS_core_arch_euk"/>
</dbReference>
<accession>A0A6A1QB87</accession>
<dbReference type="InterPro" id="IPR049437">
    <property type="entry name" value="tRNA-synt_1c_C2"/>
</dbReference>
<dbReference type="InterPro" id="IPR036621">
    <property type="entry name" value="Anticodon-bd_dom_sf"/>
</dbReference>
<dbReference type="CDD" id="cd00778">
    <property type="entry name" value="ProRS_core_arch_euk"/>
    <property type="match status" value="1"/>
</dbReference>
<evidence type="ECO:0000256" key="1">
    <source>
        <dbReference type="ARBA" id="ARBA00004170"/>
    </source>
</evidence>
<evidence type="ECO:0000313" key="29">
    <source>
        <dbReference type="EMBL" id="KAB0405834.1"/>
    </source>
</evidence>
<dbReference type="Gene3D" id="3.30.930.10">
    <property type="entry name" value="Bira Bifunctional Protein, Domain 2"/>
    <property type="match status" value="1"/>
</dbReference>
<feature type="domain" description="WHEP-TRS" evidence="28">
    <location>
        <begin position="825"/>
        <end position="881"/>
    </location>
</feature>
<keyword evidence="14" id="KW-0694">RNA-binding</keyword>
<keyword evidence="11" id="KW-0862">Zinc</keyword>
<dbReference type="Pfam" id="PF00749">
    <property type="entry name" value="tRNA-synt_1c"/>
    <property type="match status" value="2"/>
</dbReference>
<dbReference type="InterPro" id="IPR009068">
    <property type="entry name" value="uS15_NS1_RNA-bd_sf"/>
</dbReference>
<dbReference type="PROSITE" id="PS00762">
    <property type="entry name" value="WHEP_TRS_1"/>
    <property type="match status" value="3"/>
</dbReference>
<dbReference type="GO" id="GO:0003723">
    <property type="term" value="F:RNA binding"/>
    <property type="evidence" value="ECO:0007669"/>
    <property type="project" value="UniProtKB-KW"/>
</dbReference>
<dbReference type="SUPFAM" id="SSF55681">
    <property type="entry name" value="Class II aaRS and biotin synthetases"/>
    <property type="match status" value="1"/>
</dbReference>
<keyword evidence="12" id="KW-0067">ATP-binding</keyword>
<keyword evidence="17" id="KW-0472">Membrane</keyword>
<dbReference type="SMART" id="SM00946">
    <property type="entry name" value="ProRS-C_1"/>
    <property type="match status" value="1"/>
</dbReference>
<sequence length="1437" mass="161719">ALLAVEHVKGNVSISVEEGKENILRVSENVVFTDINSILRYLARIATAAGLYGSNLLEHTEIDHWLEFSATKLSSCDLFTSAINELNHCLSLRTYLVGNSLSLADLCVWATLKGIGNAAWQEQLEQSKAPVHVKRWFGFLEAQQAFQSVGTKWNVSTTKAKVVPEKKQDVGKFVELPGAEMGKVTVRFPPEASGYLHIGHAKAALLNQHYQVNFKGKLIMRFDDTNPEKEKEDFEKVIKAVEKNLQMWEEMKKGSQFGQSCCLRAKIDMSSNNGCMRDPTLYRCKIQPHPRTGNKYNVYPTYDFACPIVDSIEGVTHALRTTEYHDRDEQFYWIIEALGIRKPYIWEYSRLNLNNTVLSKRKLTWFVNEGLVDGWDDPRFPTVRGVLRRGMTVEGLKQFIAAQGSSRSVVNMEWDKIWAFNKKVIDPVAPRYVALLKKEVIPVNIPEAQEEMKEVAKHPKNPDVGLKPVWYSPKVFIEGADAETLSEGETVTFINWGNINITKIHKNAEGKIVSLDAKLNLENKDYKKTTKITWLAETERALPVPAICVTYEHLITKPVLGKDEDFKQYVNKNSKHEELMLGDPCLKDLKKGDIIQLQRRGFFICDQPYEPVSPYSCIEAPCILIYIPDGHTKEMPTSGSKEKTKVETTKNEAATPLKTRSAPSLNNTCATSEDSLVLYNRVAVQGDVVRELKTKKAAKEDIDAAVKQLLSLKAEYKEKTGQEYKLGNPPAAIIQNVSSKSSSDILESKSLYDEVAAQGEVVRKLKAEKAPKAKVNEAVECLLSLKAQYKEKTGKEYIPGQPPSSQSSDSSPSRSSEPRGPETPEAKSLFDKVATQGEVVRKLKAEKASKDQVDTAVQELLQLKAQYKSLTGVDYKPVSANGAEEKDKKKKEKENKSEKQNKTQKQNDGQKKDSSKNQGSGLSSSGPGEGQGPKKQTRLGLEAKKEENLADWYSQVITKSEMIEYYDISGCYILRPWAYSIWESIKDFFDAEIKKLGVGNCYFPMFVSQGALEKEKTHIADFAPEVAWVTRSGKTELAEPIAVRPTSETVMYPAYAKWVQSHRDLPIRLNQWCNVVRWEFKHPQPFLRTREFLWQEGHSAFATFEEAAEEVLQILDLYAQVYEELLAIPVVKGRKTEKEKFAGGDYTTTVEAFISASGRAIQGATSHHLGQNFSKMFEIIFEDPKTPGEKQFAYQNSWGLTTRTIGVMTMVHGDNMGLVLPPRVACVQVVVIPCGITNALSEEDRDALIAKCNDYRRRLLSVNIRVRADLRDNYSPGWKFNHWELKGVPIRLEVGPRDMKSCQFVAVRRDTGEKLTVAENEAETKLHAILEDIHVNLFTRASEDLKTHMVVANTMEDFQKELDSGKIAQIPFCGEMDCEDWIKKTTARDQDLEPGAPSMGAKSLCIPFRPLCELQPGAQCVCGKNPAKFYTLFGRSY</sequence>
<dbReference type="FunFam" id="1.10.287.10:FF:000006">
    <property type="entry name" value="Bifunctional glutamate/proline--tRNA ligase"/>
    <property type="match status" value="1"/>
</dbReference>
<evidence type="ECO:0000256" key="12">
    <source>
        <dbReference type="ARBA" id="ARBA00022840"/>
    </source>
</evidence>
<feature type="compositionally biased region" description="Basic and acidic residues" evidence="26">
    <location>
        <begin position="816"/>
        <end position="830"/>
    </location>
</feature>
<dbReference type="FunFam" id="3.30.110.30:FF:000001">
    <property type="entry name" value="Bifunctional glutamate/proline--tRNA ligase"/>
    <property type="match status" value="1"/>
</dbReference>
<gene>
    <name evidence="29" type="ORF">E2I00_008486</name>
</gene>
<evidence type="ECO:0000259" key="28">
    <source>
        <dbReference type="PROSITE" id="PS51185"/>
    </source>
</evidence>
<dbReference type="FunFam" id="1.20.1050.130:FF:000004">
    <property type="entry name" value="Bifunctional glutamate/proline--tRNA ligase"/>
    <property type="match status" value="1"/>
</dbReference>
<dbReference type="Pfam" id="PF00587">
    <property type="entry name" value="tRNA-synt_2b"/>
    <property type="match status" value="1"/>
</dbReference>
<dbReference type="SUPFAM" id="SSF64586">
    <property type="entry name" value="C-terminal domain of ProRS"/>
    <property type="match status" value="1"/>
</dbReference>
<dbReference type="SUPFAM" id="SSF52374">
    <property type="entry name" value="Nucleotidylyl transferase"/>
    <property type="match status" value="1"/>
</dbReference>
<dbReference type="CDD" id="cd00862">
    <property type="entry name" value="ProRS_anticodon_zinc"/>
    <property type="match status" value="1"/>
</dbReference>
<dbReference type="SUPFAM" id="SSF52954">
    <property type="entry name" value="Class II aaRS ABD-related"/>
    <property type="match status" value="1"/>
</dbReference>
<evidence type="ECO:0000256" key="14">
    <source>
        <dbReference type="ARBA" id="ARBA00022884"/>
    </source>
</evidence>
<dbReference type="FunFam" id="2.40.240.10:FF:000005">
    <property type="entry name" value="Bifunctional glutamate/proline--tRNA ligase"/>
    <property type="match status" value="1"/>
</dbReference>
<feature type="non-terminal residue" evidence="29">
    <location>
        <position position="1"/>
    </location>
</feature>
<keyword evidence="10" id="KW-0547">Nucleotide-binding</keyword>
<dbReference type="FunFam" id="3.30.930.10:FF:000007">
    <property type="entry name" value="Bifunctional glutamate/proline--tRNA ligase"/>
    <property type="match status" value="1"/>
</dbReference>
<comment type="caution">
    <text evidence="29">The sequence shown here is derived from an EMBL/GenBank/DDBJ whole genome shotgun (WGS) entry which is preliminary data.</text>
</comment>
<dbReference type="PANTHER" id="PTHR43382">
    <property type="entry name" value="PROLYL-TRNA SYNTHETASE"/>
    <property type="match status" value="1"/>
</dbReference>
<dbReference type="GO" id="GO:0097452">
    <property type="term" value="C:GAIT complex"/>
    <property type="evidence" value="ECO:0007669"/>
    <property type="project" value="UniProtKB-ARBA"/>
</dbReference>
<dbReference type="SUPFAM" id="SSF47060">
    <property type="entry name" value="S15/NS1 RNA-binding domain"/>
    <property type="match status" value="3"/>
</dbReference>
<evidence type="ECO:0000256" key="5">
    <source>
        <dbReference type="ARBA" id="ARBA00022481"/>
    </source>
</evidence>
<organism evidence="29 30">
    <name type="scientific">Balaenoptera physalus</name>
    <name type="common">Fin whale</name>
    <name type="synonym">Balaena physalus</name>
    <dbReference type="NCBI Taxonomy" id="9770"/>
    <lineage>
        <taxon>Eukaryota</taxon>
        <taxon>Metazoa</taxon>
        <taxon>Chordata</taxon>
        <taxon>Craniata</taxon>
        <taxon>Vertebrata</taxon>
        <taxon>Euteleostomi</taxon>
        <taxon>Mammalia</taxon>
        <taxon>Eutheria</taxon>
        <taxon>Laurasiatheria</taxon>
        <taxon>Artiodactyla</taxon>
        <taxon>Whippomorpha</taxon>
        <taxon>Cetacea</taxon>
        <taxon>Mysticeti</taxon>
        <taxon>Balaenopteridae</taxon>
        <taxon>Balaenoptera</taxon>
    </lineage>
</organism>
<dbReference type="InterPro" id="IPR006195">
    <property type="entry name" value="aa-tRNA-synth_II"/>
</dbReference>
<feature type="compositionally biased region" description="Low complexity" evidence="26">
    <location>
        <begin position="916"/>
        <end position="926"/>
    </location>
</feature>
<feature type="domain" description="Aminoacyl-transfer RNA synthetases class-II family profile" evidence="27">
    <location>
        <begin position="981"/>
        <end position="1221"/>
    </location>
</feature>
<dbReference type="Pfam" id="PF00458">
    <property type="entry name" value="WHEP-TRS"/>
    <property type="match status" value="3"/>
</dbReference>
<comment type="similarity">
    <text evidence="3">In the C-terminal section; belongs to the class-II aminoacyl-tRNA synthetase family.</text>
</comment>
<proteinExistence type="inferred from homology"/>
<dbReference type="GO" id="GO:0005524">
    <property type="term" value="F:ATP binding"/>
    <property type="evidence" value="ECO:0007669"/>
    <property type="project" value="UniProtKB-KW"/>
</dbReference>
<dbReference type="PROSITE" id="PS00178">
    <property type="entry name" value="AA_TRNA_LIGASE_I"/>
    <property type="match status" value="1"/>
</dbReference>
<feature type="domain" description="WHEP-TRS" evidence="28">
    <location>
        <begin position="674"/>
        <end position="730"/>
    </location>
</feature>
<evidence type="ECO:0000256" key="25">
    <source>
        <dbReference type="ARBA" id="ARBA00076053"/>
    </source>
</evidence>
<keyword evidence="7" id="KW-0597">Phosphoprotein</keyword>
<evidence type="ECO:0000256" key="20">
    <source>
        <dbReference type="ARBA" id="ARBA00029731"/>
    </source>
</evidence>
<dbReference type="InterPro" id="IPR011035">
    <property type="entry name" value="Ribosomal_bL25/Gln-tRNA_synth"/>
</dbReference>
<dbReference type="EMBL" id="SGJD01000293">
    <property type="protein sequence ID" value="KAB0405834.1"/>
    <property type="molecule type" value="Genomic_DNA"/>
</dbReference>
<protein>
    <recommendedName>
        <fullName evidence="24">Bifunctional glutamate/proline--tRNA ligase</fullName>
        <ecNumber evidence="4">6.1.1.15</ecNumber>
    </recommendedName>
    <alternativeName>
        <fullName evidence="25">Bifunctional aminoacyl-tRNA synthetase</fullName>
    </alternativeName>
    <alternativeName>
        <fullName evidence="20">Prolyl-tRNA synthetase</fullName>
    </alternativeName>
</protein>
<dbReference type="InterPro" id="IPR014729">
    <property type="entry name" value="Rossmann-like_a/b/a_fold"/>
</dbReference>
<dbReference type="GO" id="GO:0004827">
    <property type="term" value="F:proline-tRNA ligase activity"/>
    <property type="evidence" value="ECO:0007669"/>
    <property type="project" value="UniProtKB-EC"/>
</dbReference>
<evidence type="ECO:0000256" key="17">
    <source>
        <dbReference type="ARBA" id="ARBA00023136"/>
    </source>
</evidence>
<keyword evidence="5" id="KW-0488">Methylation</keyword>
<dbReference type="SUPFAM" id="SSF47616">
    <property type="entry name" value="GST C-terminal domain-like"/>
    <property type="match status" value="1"/>
</dbReference>
<keyword evidence="8" id="KW-0436">Ligase</keyword>
<dbReference type="GO" id="GO:0017101">
    <property type="term" value="C:aminoacyl-tRNA synthetase multienzyme complex"/>
    <property type="evidence" value="ECO:0007669"/>
    <property type="project" value="UniProtKB-ARBA"/>
</dbReference>
<feature type="compositionally biased region" description="Low complexity" evidence="26">
    <location>
        <begin position="803"/>
        <end position="815"/>
    </location>
</feature>
<feature type="compositionally biased region" description="Basic and acidic residues" evidence="26">
    <location>
        <begin position="883"/>
        <end position="901"/>
    </location>
</feature>
<dbReference type="Pfam" id="PF09180">
    <property type="entry name" value="ProRS-C_1"/>
    <property type="match status" value="1"/>
</dbReference>
<evidence type="ECO:0000313" key="30">
    <source>
        <dbReference type="Proteomes" id="UP000437017"/>
    </source>
</evidence>
<evidence type="ECO:0000256" key="11">
    <source>
        <dbReference type="ARBA" id="ARBA00022833"/>
    </source>
</evidence>
<dbReference type="InterPro" id="IPR020056">
    <property type="entry name" value="Rbsml_bL25/Gln-tRNA_synth_N"/>
</dbReference>
<dbReference type="InterPro" id="IPR036282">
    <property type="entry name" value="Glutathione-S-Trfase_C_sf"/>
</dbReference>
<dbReference type="GO" id="GO:0005829">
    <property type="term" value="C:cytosol"/>
    <property type="evidence" value="ECO:0007669"/>
    <property type="project" value="UniProtKB-SubCell"/>
</dbReference>
<dbReference type="SUPFAM" id="SSF50715">
    <property type="entry name" value="Ribosomal protein L25-like"/>
    <property type="match status" value="1"/>
</dbReference>
<evidence type="ECO:0000256" key="2">
    <source>
        <dbReference type="ARBA" id="ARBA00004514"/>
    </source>
</evidence>
<dbReference type="Pfam" id="PF21972">
    <property type="entry name" value="Arc1p_N_like"/>
    <property type="match status" value="1"/>
</dbReference>
<dbReference type="NCBIfam" id="TIGR00408">
    <property type="entry name" value="proS_fam_I"/>
    <property type="match status" value="1"/>
</dbReference>
<dbReference type="EC" id="6.1.1.15" evidence="4"/>
<evidence type="ECO:0000256" key="23">
    <source>
        <dbReference type="ARBA" id="ARBA00061295"/>
    </source>
</evidence>
<evidence type="ECO:0000256" key="26">
    <source>
        <dbReference type="SAM" id="MobiDB-lite"/>
    </source>
</evidence>
<evidence type="ECO:0000256" key="7">
    <source>
        <dbReference type="ARBA" id="ARBA00022553"/>
    </source>
</evidence>
<dbReference type="GO" id="GO:0004818">
    <property type="term" value="F:glutamate-tRNA ligase activity"/>
    <property type="evidence" value="ECO:0007669"/>
    <property type="project" value="UniProtKB-EC"/>
</dbReference>
<keyword evidence="30" id="KW-1185">Reference proteome</keyword>
<evidence type="ECO:0000256" key="18">
    <source>
        <dbReference type="ARBA" id="ARBA00023146"/>
    </source>
</evidence>
<feature type="region of interest" description="Disordered" evidence="26">
    <location>
        <begin position="794"/>
        <end position="834"/>
    </location>
</feature>
<dbReference type="PROSITE" id="PS51185">
    <property type="entry name" value="WHEP_TRS_2"/>
    <property type="match status" value="3"/>
</dbReference>
<dbReference type="GO" id="GO:0046872">
    <property type="term" value="F:metal ion binding"/>
    <property type="evidence" value="ECO:0007669"/>
    <property type="project" value="UniProtKB-KW"/>
</dbReference>
<name>A0A6A1QB87_BALPH</name>
<evidence type="ECO:0000256" key="13">
    <source>
        <dbReference type="ARBA" id="ARBA00022845"/>
    </source>
</evidence>
<evidence type="ECO:0000256" key="24">
    <source>
        <dbReference type="ARBA" id="ARBA00067786"/>
    </source>
</evidence>